<reference evidence="2 3" key="1">
    <citation type="submission" date="2020-02" db="EMBL/GenBank/DDBJ databases">
        <authorList>
            <person name="Ferguson B K."/>
        </authorList>
    </citation>
    <scope>NUCLEOTIDE SEQUENCE [LARGE SCALE GENOMIC DNA]</scope>
</reference>
<evidence type="ECO:0000313" key="3">
    <source>
        <dbReference type="Proteomes" id="UP000479000"/>
    </source>
</evidence>
<dbReference type="AlphaFoldDB" id="A0A6H5HDT5"/>
<organism evidence="2 3">
    <name type="scientific">Nesidiocoris tenuis</name>
    <dbReference type="NCBI Taxonomy" id="355587"/>
    <lineage>
        <taxon>Eukaryota</taxon>
        <taxon>Metazoa</taxon>
        <taxon>Ecdysozoa</taxon>
        <taxon>Arthropoda</taxon>
        <taxon>Hexapoda</taxon>
        <taxon>Insecta</taxon>
        <taxon>Pterygota</taxon>
        <taxon>Neoptera</taxon>
        <taxon>Paraneoptera</taxon>
        <taxon>Hemiptera</taxon>
        <taxon>Heteroptera</taxon>
        <taxon>Panheteroptera</taxon>
        <taxon>Cimicomorpha</taxon>
        <taxon>Miridae</taxon>
        <taxon>Dicyphina</taxon>
        <taxon>Nesidiocoris</taxon>
    </lineage>
</organism>
<gene>
    <name evidence="2" type="ORF">NTEN_LOCUS19529</name>
</gene>
<dbReference type="EMBL" id="CADCXU010028696">
    <property type="protein sequence ID" value="CAB0015164.1"/>
    <property type="molecule type" value="Genomic_DNA"/>
</dbReference>
<evidence type="ECO:0000256" key="1">
    <source>
        <dbReference type="SAM" id="MobiDB-lite"/>
    </source>
</evidence>
<sequence length="57" mass="6528">MEVPLVLDQKSKAFDTPRWLWDRVGGRIQGRPGRNREGEVRAPGETQSVARVRLRSL</sequence>
<accession>A0A6H5HDT5</accession>
<proteinExistence type="predicted"/>
<evidence type="ECO:0000313" key="2">
    <source>
        <dbReference type="EMBL" id="CAB0015164.1"/>
    </source>
</evidence>
<feature type="non-terminal residue" evidence="2">
    <location>
        <position position="57"/>
    </location>
</feature>
<name>A0A6H5HDT5_9HEMI</name>
<keyword evidence="3" id="KW-1185">Reference proteome</keyword>
<protein>
    <submittedName>
        <fullName evidence="2">Uncharacterized protein</fullName>
    </submittedName>
</protein>
<feature type="region of interest" description="Disordered" evidence="1">
    <location>
        <begin position="30"/>
        <end position="57"/>
    </location>
</feature>
<dbReference type="Proteomes" id="UP000479000">
    <property type="component" value="Unassembled WGS sequence"/>
</dbReference>